<reference evidence="1 2" key="1">
    <citation type="submission" date="2016-01" db="EMBL/GenBank/DDBJ databases">
        <title>The new phylogeny of the genus Mycobacterium.</title>
        <authorList>
            <person name="Tarcisio F."/>
            <person name="Conor M."/>
            <person name="Antonella G."/>
            <person name="Elisabetta G."/>
            <person name="Giulia F.S."/>
            <person name="Sara T."/>
            <person name="Anna F."/>
            <person name="Clotilde B."/>
            <person name="Roberto B."/>
            <person name="Veronica D.S."/>
            <person name="Fabio R."/>
            <person name="Monica P."/>
            <person name="Olivier J."/>
            <person name="Enrico T."/>
            <person name="Nicola S."/>
        </authorList>
    </citation>
    <scope>NUCLEOTIDE SEQUENCE [LARGE SCALE GENOMIC DNA]</scope>
    <source>
        <strain evidence="1 2">DSM 45166</strain>
    </source>
</reference>
<dbReference type="Proteomes" id="UP000193487">
    <property type="component" value="Unassembled WGS sequence"/>
</dbReference>
<organism evidence="1 2">
    <name type="scientific">Mycobacterium kyorinense</name>
    <dbReference type="NCBI Taxonomy" id="487514"/>
    <lineage>
        <taxon>Bacteria</taxon>
        <taxon>Bacillati</taxon>
        <taxon>Actinomycetota</taxon>
        <taxon>Actinomycetes</taxon>
        <taxon>Mycobacteriales</taxon>
        <taxon>Mycobacteriaceae</taxon>
        <taxon>Mycobacterium</taxon>
    </lineage>
</organism>
<dbReference type="OrthoDB" id="3292498at2"/>
<dbReference type="Gene3D" id="2.30.110.10">
    <property type="entry name" value="Electron Transport, Fmn-binding Protein, Chain A"/>
    <property type="match status" value="1"/>
</dbReference>
<evidence type="ECO:0000313" key="1">
    <source>
        <dbReference type="EMBL" id="ORV98072.1"/>
    </source>
</evidence>
<protein>
    <recommendedName>
        <fullName evidence="3">DUF385 domain-containing protein</fullName>
    </recommendedName>
</protein>
<evidence type="ECO:0008006" key="3">
    <source>
        <dbReference type="Google" id="ProtNLM"/>
    </source>
</evidence>
<dbReference type="RefSeq" id="WP_045376585.1">
    <property type="nucleotide sequence ID" value="NZ_BBKA01000035.1"/>
</dbReference>
<dbReference type="AlphaFoldDB" id="A0A1X1XGV9"/>
<comment type="caution">
    <text evidence="1">The sequence shown here is derived from an EMBL/GenBank/DDBJ whole genome shotgun (WGS) entry which is preliminary data.</text>
</comment>
<gene>
    <name evidence="1" type="ORF">AWC14_14120</name>
</gene>
<proteinExistence type="predicted"/>
<keyword evidence="2" id="KW-1185">Reference proteome</keyword>
<name>A0A1X1XGV9_9MYCO</name>
<dbReference type="InterPro" id="IPR012349">
    <property type="entry name" value="Split_barrel_FMN-bd"/>
</dbReference>
<evidence type="ECO:0000313" key="2">
    <source>
        <dbReference type="Proteomes" id="UP000193487"/>
    </source>
</evidence>
<sequence>MNESPAIMLSHHPATVLRVINPIMRLLLSFAGRKTGRPYSIPVNSHRIDGDLYALTDAPWKQNFRGGATAQVVHDGKTTSMHGELVEDRAVVADVYRRCAQSCGDKDPQRTMGLKFRDKRIPSTEDFAEAVDRLGLSAIRFRCGGPRSTVLP</sequence>
<dbReference type="EMBL" id="LQPE01000163">
    <property type="protein sequence ID" value="ORV98072.1"/>
    <property type="molecule type" value="Genomic_DNA"/>
</dbReference>
<accession>A0A1X1XGV9</accession>